<proteinExistence type="predicted"/>
<evidence type="ECO:0000313" key="2">
    <source>
        <dbReference type="EMBL" id="GIJ75389.1"/>
    </source>
</evidence>
<dbReference type="AlphaFoldDB" id="A0A8J4A3W3"/>
<gene>
    <name evidence="2" type="ORF">Voc01_103060</name>
</gene>
<keyword evidence="3" id="KW-1185">Reference proteome</keyword>
<feature type="region of interest" description="Disordered" evidence="1">
    <location>
        <begin position="1"/>
        <end position="20"/>
    </location>
</feature>
<evidence type="ECO:0000256" key="1">
    <source>
        <dbReference type="SAM" id="MobiDB-lite"/>
    </source>
</evidence>
<dbReference type="EMBL" id="BOPH01000156">
    <property type="protein sequence ID" value="GIJ75389.1"/>
    <property type="molecule type" value="Genomic_DNA"/>
</dbReference>
<evidence type="ECO:0000313" key="3">
    <source>
        <dbReference type="Proteomes" id="UP000635606"/>
    </source>
</evidence>
<dbReference type="RefSeq" id="WP_203935152.1">
    <property type="nucleotide sequence ID" value="NZ_BOPH01000156.1"/>
</dbReference>
<organism evidence="2 3">
    <name type="scientific">Virgisporangium ochraceum</name>
    <dbReference type="NCBI Taxonomy" id="65505"/>
    <lineage>
        <taxon>Bacteria</taxon>
        <taxon>Bacillati</taxon>
        <taxon>Actinomycetota</taxon>
        <taxon>Actinomycetes</taxon>
        <taxon>Micromonosporales</taxon>
        <taxon>Micromonosporaceae</taxon>
        <taxon>Virgisporangium</taxon>
    </lineage>
</organism>
<name>A0A8J4A3W3_9ACTN</name>
<accession>A0A8J4A3W3</accession>
<protein>
    <submittedName>
        <fullName evidence="2">Uncharacterized protein</fullName>
    </submittedName>
</protein>
<comment type="caution">
    <text evidence="2">The sequence shown here is derived from an EMBL/GenBank/DDBJ whole genome shotgun (WGS) entry which is preliminary data.</text>
</comment>
<reference evidence="2" key="1">
    <citation type="submission" date="2021-01" db="EMBL/GenBank/DDBJ databases">
        <title>Whole genome shotgun sequence of Virgisporangium ochraceum NBRC 16418.</title>
        <authorList>
            <person name="Komaki H."/>
            <person name="Tamura T."/>
        </authorList>
    </citation>
    <scope>NUCLEOTIDE SEQUENCE</scope>
    <source>
        <strain evidence="2">NBRC 16418</strain>
    </source>
</reference>
<dbReference type="Proteomes" id="UP000635606">
    <property type="component" value="Unassembled WGS sequence"/>
</dbReference>
<sequence>MTNRTRPRPAKGGSRPIAPPTGRRIAPLVIAFALGALLAGPIAALTARDAAPAGGTSTADRVAALKAEEARRDAAQIVELTTKARQVQERLLPVLTGLSIAVPPGQAAGQATGTPPAAAEVERWRTTTGAIVEEFANPPSGGTAVNIARSGLAAAVRELDAAVDLYAAALALSPEARGPLLELAGRQRDIAIATWSTAATQLDVLNVDAGNGHAHVFLPAVPGQGALTADGAPEGK</sequence>